<dbReference type="AlphaFoldDB" id="A0AAQ4PE82"/>
<accession>A0AAQ4PE82</accession>
<sequence>MSTCSDRPCVEKKNSLFICLDPPHHSLSSLPPLYPCKGQRRWDGSLETHNRVCEINSTHTVVAGLRCS</sequence>
<dbReference type="Proteomes" id="UP000007635">
    <property type="component" value="Chromosome XIII"/>
</dbReference>
<name>A0AAQ4PE82_GASAC</name>
<organism evidence="1 2">
    <name type="scientific">Gasterosteus aculeatus aculeatus</name>
    <name type="common">three-spined stickleback</name>
    <dbReference type="NCBI Taxonomy" id="481459"/>
    <lineage>
        <taxon>Eukaryota</taxon>
        <taxon>Metazoa</taxon>
        <taxon>Chordata</taxon>
        <taxon>Craniata</taxon>
        <taxon>Vertebrata</taxon>
        <taxon>Euteleostomi</taxon>
        <taxon>Actinopterygii</taxon>
        <taxon>Neopterygii</taxon>
        <taxon>Teleostei</taxon>
        <taxon>Neoteleostei</taxon>
        <taxon>Acanthomorphata</taxon>
        <taxon>Eupercaria</taxon>
        <taxon>Perciformes</taxon>
        <taxon>Cottioidei</taxon>
        <taxon>Gasterosteales</taxon>
        <taxon>Gasterosteidae</taxon>
        <taxon>Gasterosteus</taxon>
    </lineage>
</organism>
<evidence type="ECO:0000313" key="1">
    <source>
        <dbReference type="Ensembl" id="ENSGACP00000037094.1"/>
    </source>
</evidence>
<reference evidence="1" key="3">
    <citation type="submission" date="2025-09" db="UniProtKB">
        <authorList>
            <consortium name="Ensembl"/>
        </authorList>
    </citation>
    <scope>IDENTIFICATION</scope>
</reference>
<reference evidence="1 2" key="1">
    <citation type="journal article" date="2021" name="G3 (Bethesda)">
        <title>Improved contiguity of the threespine stickleback genome using long-read sequencing.</title>
        <authorList>
            <person name="Nath S."/>
            <person name="Shaw D.E."/>
            <person name="White M.A."/>
        </authorList>
    </citation>
    <scope>NUCLEOTIDE SEQUENCE [LARGE SCALE GENOMIC DNA]</scope>
    <source>
        <strain evidence="1 2">Lake Benthic</strain>
    </source>
</reference>
<proteinExistence type="predicted"/>
<keyword evidence="2" id="KW-1185">Reference proteome</keyword>
<reference evidence="1" key="2">
    <citation type="submission" date="2025-08" db="UniProtKB">
        <authorList>
            <consortium name="Ensembl"/>
        </authorList>
    </citation>
    <scope>IDENTIFICATION</scope>
</reference>
<protein>
    <submittedName>
        <fullName evidence="1">Uncharacterized protein</fullName>
    </submittedName>
</protein>
<dbReference type="Ensembl" id="ENSGACT00000054573.1">
    <property type="protein sequence ID" value="ENSGACP00000037094.1"/>
    <property type="gene ID" value="ENSGACG00000023948.1"/>
</dbReference>
<evidence type="ECO:0000313" key="2">
    <source>
        <dbReference type="Proteomes" id="UP000007635"/>
    </source>
</evidence>